<evidence type="ECO:0008006" key="3">
    <source>
        <dbReference type="Google" id="ProtNLM"/>
    </source>
</evidence>
<accession>A0A317R7W7</accession>
<dbReference type="InterPro" id="IPR029060">
    <property type="entry name" value="PIN-like_dom_sf"/>
</dbReference>
<dbReference type="AlphaFoldDB" id="A0A317R7W7"/>
<evidence type="ECO:0000313" key="1">
    <source>
        <dbReference type="EMBL" id="PWW43633.1"/>
    </source>
</evidence>
<keyword evidence="2" id="KW-1185">Reference proteome</keyword>
<comment type="caution">
    <text evidence="1">The sequence shown here is derived from an EMBL/GenBank/DDBJ whole genome shotgun (WGS) entry which is preliminary data.</text>
</comment>
<gene>
    <name evidence="1" type="ORF">DFR36_11071</name>
</gene>
<reference evidence="1 2" key="1">
    <citation type="submission" date="2018-05" db="EMBL/GenBank/DDBJ databases">
        <title>Genomic Encyclopedia of Type Strains, Phase IV (KMG-IV): sequencing the most valuable type-strain genomes for metagenomic binning, comparative biology and taxonomic classification.</title>
        <authorList>
            <person name="Goeker M."/>
        </authorList>
    </citation>
    <scope>NUCLEOTIDE SEQUENCE [LARGE SCALE GENOMIC DNA]</scope>
    <source>
        <strain evidence="1 2">DSM 26006</strain>
    </source>
</reference>
<organism evidence="1 2">
    <name type="scientific">Melaminivora alkalimesophila</name>
    <dbReference type="NCBI Taxonomy" id="1165852"/>
    <lineage>
        <taxon>Bacteria</taxon>
        <taxon>Pseudomonadati</taxon>
        <taxon>Pseudomonadota</taxon>
        <taxon>Betaproteobacteria</taxon>
        <taxon>Burkholderiales</taxon>
        <taxon>Comamonadaceae</taxon>
        <taxon>Melaminivora</taxon>
    </lineage>
</organism>
<name>A0A317R7W7_9BURK</name>
<sequence length="34" mass="3663">MSGNLASDATLVTRNTRDFSGIDGLVQIDPWQPS</sequence>
<dbReference type="EMBL" id="QGUB01000010">
    <property type="protein sequence ID" value="PWW43633.1"/>
    <property type="molecule type" value="Genomic_DNA"/>
</dbReference>
<dbReference type="SUPFAM" id="SSF88723">
    <property type="entry name" value="PIN domain-like"/>
    <property type="match status" value="1"/>
</dbReference>
<evidence type="ECO:0000313" key="2">
    <source>
        <dbReference type="Proteomes" id="UP000246483"/>
    </source>
</evidence>
<proteinExistence type="predicted"/>
<protein>
    <recommendedName>
        <fullName evidence="3">PIN domain-containing protein</fullName>
    </recommendedName>
</protein>
<dbReference type="Proteomes" id="UP000246483">
    <property type="component" value="Unassembled WGS sequence"/>
</dbReference>